<accession>A0A4U7MTF3</accession>
<dbReference type="Proteomes" id="UP000306575">
    <property type="component" value="Unassembled WGS sequence"/>
</dbReference>
<feature type="domain" description="Flagellar basal body rod protein N-terminal" evidence="3">
    <location>
        <begin position="18"/>
        <end position="38"/>
    </location>
</feature>
<reference evidence="4 5" key="1">
    <citation type="submission" date="2019-04" db="EMBL/GenBank/DDBJ databases">
        <title>Genome sequence of Pelagicola litoralis CL-ES2.</title>
        <authorList>
            <person name="Cao J."/>
        </authorList>
    </citation>
    <scope>NUCLEOTIDE SEQUENCE [LARGE SCALE GENOMIC DNA]</scope>
    <source>
        <strain evidence="4 5">CL-ES2</strain>
    </source>
</reference>
<feature type="region of interest" description="Disordered" evidence="2">
    <location>
        <begin position="58"/>
        <end position="91"/>
    </location>
</feature>
<keyword evidence="5" id="KW-1185">Reference proteome</keyword>
<organism evidence="4 5">
    <name type="scientific">Shimia litoralis</name>
    <dbReference type="NCBI Taxonomy" id="420403"/>
    <lineage>
        <taxon>Bacteria</taxon>
        <taxon>Pseudomonadati</taxon>
        <taxon>Pseudomonadota</taxon>
        <taxon>Alphaproteobacteria</taxon>
        <taxon>Rhodobacterales</taxon>
        <taxon>Roseobacteraceae</taxon>
    </lineage>
</organism>
<evidence type="ECO:0000313" key="4">
    <source>
        <dbReference type="EMBL" id="TKZ15987.1"/>
    </source>
</evidence>
<dbReference type="Pfam" id="PF00460">
    <property type="entry name" value="Flg_bb_rod"/>
    <property type="match status" value="1"/>
</dbReference>
<evidence type="ECO:0000256" key="2">
    <source>
        <dbReference type="SAM" id="MobiDB-lite"/>
    </source>
</evidence>
<dbReference type="InterPro" id="IPR001444">
    <property type="entry name" value="Flag_bb_rod_N"/>
</dbReference>
<protein>
    <submittedName>
        <fullName evidence="4">FlgB family protein</fullName>
    </submittedName>
</protein>
<dbReference type="GO" id="GO:0009425">
    <property type="term" value="C:bacterial-type flagellum basal body"/>
    <property type="evidence" value="ECO:0007669"/>
    <property type="project" value="UniProtKB-SubCell"/>
</dbReference>
<dbReference type="NCBIfam" id="NF009270">
    <property type="entry name" value="PRK12627.1"/>
    <property type="match status" value="1"/>
</dbReference>
<dbReference type="EMBL" id="SULI01000031">
    <property type="protein sequence ID" value="TKZ15987.1"/>
    <property type="molecule type" value="Genomic_DNA"/>
</dbReference>
<name>A0A4U7MTF3_9RHOB</name>
<evidence type="ECO:0000313" key="5">
    <source>
        <dbReference type="Proteomes" id="UP000306575"/>
    </source>
</evidence>
<evidence type="ECO:0000256" key="1">
    <source>
        <dbReference type="ARBA" id="ARBA00004117"/>
    </source>
</evidence>
<evidence type="ECO:0000259" key="3">
    <source>
        <dbReference type="Pfam" id="PF00460"/>
    </source>
</evidence>
<comment type="subcellular location">
    <subcellularLocation>
        <location evidence="1">Bacterial flagellum basal body</location>
    </subcellularLocation>
</comment>
<dbReference type="OrthoDB" id="9788334at2"/>
<gene>
    <name evidence="4" type="ORF">FAP39_16035</name>
</gene>
<dbReference type="AlphaFoldDB" id="A0A4U7MTF3"/>
<proteinExistence type="predicted"/>
<sequence>MFQNLDIFKMSHAMAVHAANRQSVVAQNLANADTPGYTALSVSSFQDIVRHQNSGSGMLATRPKHIGASSGMASSDLASDARSRSPNGNSVSLEEEMMKAVGIQRQHGRALAIYKSSLGILRTSLGRR</sequence>
<comment type="caution">
    <text evidence="4">The sequence shown here is derived from an EMBL/GenBank/DDBJ whole genome shotgun (WGS) entry which is preliminary data.</text>
</comment>
<dbReference type="RefSeq" id="WP_138017397.1">
    <property type="nucleotide sequence ID" value="NZ_SULI01000031.1"/>
</dbReference>